<protein>
    <recommendedName>
        <fullName evidence="5">C3H1-type domain-containing protein</fullName>
    </recommendedName>
</protein>
<dbReference type="OrthoDB" id="2749714at2759"/>
<feature type="region of interest" description="Disordered" evidence="2">
    <location>
        <begin position="1"/>
        <end position="168"/>
    </location>
</feature>
<accession>A0A2H3DNQ9</accession>
<keyword evidence="1" id="KW-0175">Coiled coil</keyword>
<feature type="coiled-coil region" evidence="1">
    <location>
        <begin position="217"/>
        <end position="244"/>
    </location>
</feature>
<evidence type="ECO:0000313" key="3">
    <source>
        <dbReference type="EMBL" id="PBK96871.1"/>
    </source>
</evidence>
<dbReference type="STRING" id="47427.A0A2H3DNQ9"/>
<keyword evidence="4" id="KW-1185">Reference proteome</keyword>
<dbReference type="OMA" id="NIGNHAM"/>
<evidence type="ECO:0000256" key="2">
    <source>
        <dbReference type="SAM" id="MobiDB-lite"/>
    </source>
</evidence>
<dbReference type="SUPFAM" id="SSF101447">
    <property type="entry name" value="Formin homology 2 domain (FH2 domain)"/>
    <property type="match status" value="1"/>
</dbReference>
<name>A0A2H3DNQ9_ARMGA</name>
<sequence>DKACSQRRWPGVSDVADDGAAIGKGCSRPSNCYFVHPSDPEWHSLPPTRRSNSSRFSTMPSPTRDPRRRPSIDSTGSTRRARRSPSPVPGPSSRPEGRHSIVSDTWVKSPPLSAASSSFPPPISATSTSFMSPPPPPPNVAQSPPPPPPSTLVPIPPLPDPPKFGLKLSKLSNDESKKIWEQRIGILARHEKLRKSIMARDERIKALERVYNNLPPSNNTASELERLKKERDDESADYKKLFTKIAEGDSWPMAPRPEQGIVENKFTDMMKQVDGMTKNISRLNISVKKKQEELSGPEETPTVTSRKRRRLSDGALDDSTFNVAELQESVDSAENQLLDLQNQLLNHDNDIQTEVTGLMENRYDELEAARSAGTDPEALFRQSASIRLHTAEQQLAEVAVEMADVINRETGKDEDHEQVKRQNTALVSEIHRLQAQLDTLESREAETNRQIAAVSAAIHDYKTHPVVPPVPIAPEYLRPHVESVVLPEIRNTVQSMIDKMRADFQQTMVEKEQEIYGTVWDKLKLANGISETVVARMEAPPSASSVPVSK</sequence>
<dbReference type="AlphaFoldDB" id="A0A2H3DNQ9"/>
<feature type="compositionally biased region" description="Pro residues" evidence="2">
    <location>
        <begin position="132"/>
        <end position="162"/>
    </location>
</feature>
<dbReference type="EMBL" id="KZ293650">
    <property type="protein sequence ID" value="PBK96871.1"/>
    <property type="molecule type" value="Genomic_DNA"/>
</dbReference>
<dbReference type="InParanoid" id="A0A2H3DNQ9"/>
<feature type="non-terminal residue" evidence="3">
    <location>
        <position position="1"/>
    </location>
</feature>
<evidence type="ECO:0000313" key="4">
    <source>
        <dbReference type="Proteomes" id="UP000217790"/>
    </source>
</evidence>
<dbReference type="Proteomes" id="UP000217790">
    <property type="component" value="Unassembled WGS sequence"/>
</dbReference>
<evidence type="ECO:0000256" key="1">
    <source>
        <dbReference type="SAM" id="Coils"/>
    </source>
</evidence>
<feature type="coiled-coil region" evidence="1">
    <location>
        <begin position="388"/>
        <end position="450"/>
    </location>
</feature>
<gene>
    <name evidence="3" type="ORF">ARMGADRAFT_716680</name>
</gene>
<feature type="compositionally biased region" description="Low complexity" evidence="2">
    <location>
        <begin position="109"/>
        <end position="130"/>
    </location>
</feature>
<feature type="region of interest" description="Disordered" evidence="2">
    <location>
        <begin position="289"/>
        <end position="314"/>
    </location>
</feature>
<proteinExistence type="predicted"/>
<organism evidence="3 4">
    <name type="scientific">Armillaria gallica</name>
    <name type="common">Bulbous honey fungus</name>
    <name type="synonym">Armillaria bulbosa</name>
    <dbReference type="NCBI Taxonomy" id="47427"/>
    <lineage>
        <taxon>Eukaryota</taxon>
        <taxon>Fungi</taxon>
        <taxon>Dikarya</taxon>
        <taxon>Basidiomycota</taxon>
        <taxon>Agaricomycotina</taxon>
        <taxon>Agaricomycetes</taxon>
        <taxon>Agaricomycetidae</taxon>
        <taxon>Agaricales</taxon>
        <taxon>Marasmiineae</taxon>
        <taxon>Physalacriaceae</taxon>
        <taxon>Armillaria</taxon>
    </lineage>
</organism>
<evidence type="ECO:0008006" key="5">
    <source>
        <dbReference type="Google" id="ProtNLM"/>
    </source>
</evidence>
<reference evidence="4" key="1">
    <citation type="journal article" date="2017" name="Nat. Ecol. Evol.">
        <title>Genome expansion and lineage-specific genetic innovations in the forest pathogenic fungi Armillaria.</title>
        <authorList>
            <person name="Sipos G."/>
            <person name="Prasanna A.N."/>
            <person name="Walter M.C."/>
            <person name="O'Connor E."/>
            <person name="Balint B."/>
            <person name="Krizsan K."/>
            <person name="Kiss B."/>
            <person name="Hess J."/>
            <person name="Varga T."/>
            <person name="Slot J."/>
            <person name="Riley R."/>
            <person name="Boka B."/>
            <person name="Rigling D."/>
            <person name="Barry K."/>
            <person name="Lee J."/>
            <person name="Mihaltcheva S."/>
            <person name="LaButti K."/>
            <person name="Lipzen A."/>
            <person name="Waldron R."/>
            <person name="Moloney N.M."/>
            <person name="Sperisen C."/>
            <person name="Kredics L."/>
            <person name="Vagvoelgyi C."/>
            <person name="Patrignani A."/>
            <person name="Fitzpatrick D."/>
            <person name="Nagy I."/>
            <person name="Doyle S."/>
            <person name="Anderson J.B."/>
            <person name="Grigoriev I.V."/>
            <person name="Gueldener U."/>
            <person name="Muensterkoetter M."/>
            <person name="Nagy L.G."/>
        </authorList>
    </citation>
    <scope>NUCLEOTIDE SEQUENCE [LARGE SCALE GENOMIC DNA]</scope>
    <source>
        <strain evidence="4">Ar21-2</strain>
    </source>
</reference>